<accession>A0ABW3B618</accession>
<gene>
    <name evidence="1" type="primary">mobB</name>
    <name evidence="1" type="ORF">ACFQZJ_13310</name>
</gene>
<evidence type="ECO:0000313" key="1">
    <source>
        <dbReference type="EMBL" id="MFD0798444.1"/>
    </source>
</evidence>
<dbReference type="Pfam" id="PF18976">
    <property type="entry name" value="DUF5712"/>
    <property type="match status" value="1"/>
</dbReference>
<dbReference type="InterPro" id="IPR043766">
    <property type="entry name" value="BfmA-like"/>
</dbReference>
<organism evidence="1 2">
    <name type="scientific">Maribacter chungangensis</name>
    <dbReference type="NCBI Taxonomy" id="1069117"/>
    <lineage>
        <taxon>Bacteria</taxon>
        <taxon>Pseudomonadati</taxon>
        <taxon>Bacteroidota</taxon>
        <taxon>Flavobacteriia</taxon>
        <taxon>Flavobacteriales</taxon>
        <taxon>Flavobacteriaceae</taxon>
        <taxon>Maribacter</taxon>
    </lineage>
</organism>
<dbReference type="InterPro" id="IPR048098">
    <property type="entry name" value="MobB"/>
</dbReference>
<dbReference type="Proteomes" id="UP001597012">
    <property type="component" value="Unassembled WGS sequence"/>
</dbReference>
<dbReference type="RefSeq" id="WP_379935186.1">
    <property type="nucleotide sequence ID" value="NZ_JBHTHY010000011.1"/>
</dbReference>
<reference evidence="2" key="1">
    <citation type="journal article" date="2019" name="Int. J. Syst. Evol. Microbiol.">
        <title>The Global Catalogue of Microorganisms (GCM) 10K type strain sequencing project: providing services to taxonomists for standard genome sequencing and annotation.</title>
        <authorList>
            <consortium name="The Broad Institute Genomics Platform"/>
            <consortium name="The Broad Institute Genome Sequencing Center for Infectious Disease"/>
            <person name="Wu L."/>
            <person name="Ma J."/>
        </authorList>
    </citation>
    <scope>NUCLEOTIDE SEQUENCE [LARGE SCALE GENOMIC DNA]</scope>
    <source>
        <strain evidence="2">CCUG 61948</strain>
    </source>
</reference>
<proteinExistence type="predicted"/>
<name>A0ABW3B618_9FLAO</name>
<evidence type="ECO:0000313" key="2">
    <source>
        <dbReference type="Proteomes" id="UP001597012"/>
    </source>
</evidence>
<keyword evidence="2" id="KW-1185">Reference proteome</keyword>
<comment type="caution">
    <text evidence="1">The sequence shown here is derived from an EMBL/GenBank/DDBJ whole genome shotgun (WGS) entry which is preliminary data.</text>
</comment>
<dbReference type="EMBL" id="JBHTHY010000011">
    <property type="protein sequence ID" value="MFD0798444.1"/>
    <property type="molecule type" value="Genomic_DNA"/>
</dbReference>
<sequence>MYISITAQKLGETYTQSSAGFVDYLEKENQGLEQSEMEHFFNQDSDEISAAEVVKEIDGNTAKLKKKEPKFYSITINPSKRELQHLKNSSEDLKRYTRAVMQDYVSSFNRQINSRPITVDDIKYYAKIEHQRTFKGSDKQVQENQPYASKILQHKHEIRKIEREGAEGNVTKLQQQINHLEKTAPHQINGKRIVQGMKKEGNQSHIHIIMSRKDKSNSYSLSPGSKYKSSETVLNGKKVRRGFDRDAFFEKAEKRFDKTFGYKRNYAESYQSKKDFIKNPKRYFSALLGLPTNERAVAFKILAKSGVPIANIPTTQVQLALKVVRRLKKGIDIAVKSSSIGI</sequence>
<protein>
    <submittedName>
        <fullName evidence="1">MobB family relaxase</fullName>
    </submittedName>
</protein>
<dbReference type="NCBIfam" id="NF041495">
    <property type="entry name" value="MobB_relaxase"/>
    <property type="match status" value="1"/>
</dbReference>